<gene>
    <name evidence="2" type="ORF">C8A04DRAFT_30648</name>
</gene>
<reference evidence="2" key="1">
    <citation type="journal article" date="2023" name="Mol. Phylogenet. Evol.">
        <title>Genome-scale phylogeny and comparative genomics of the fungal order Sordariales.</title>
        <authorList>
            <person name="Hensen N."/>
            <person name="Bonometti L."/>
            <person name="Westerberg I."/>
            <person name="Brannstrom I.O."/>
            <person name="Guillou S."/>
            <person name="Cros-Aarteil S."/>
            <person name="Calhoun S."/>
            <person name="Haridas S."/>
            <person name="Kuo A."/>
            <person name="Mondo S."/>
            <person name="Pangilinan J."/>
            <person name="Riley R."/>
            <person name="LaButti K."/>
            <person name="Andreopoulos B."/>
            <person name="Lipzen A."/>
            <person name="Chen C."/>
            <person name="Yan M."/>
            <person name="Daum C."/>
            <person name="Ng V."/>
            <person name="Clum A."/>
            <person name="Steindorff A."/>
            <person name="Ohm R.A."/>
            <person name="Martin F."/>
            <person name="Silar P."/>
            <person name="Natvig D.O."/>
            <person name="Lalanne C."/>
            <person name="Gautier V."/>
            <person name="Ament-Velasquez S.L."/>
            <person name="Kruys A."/>
            <person name="Hutchinson M.I."/>
            <person name="Powell A.J."/>
            <person name="Barry K."/>
            <person name="Miller A.N."/>
            <person name="Grigoriev I.V."/>
            <person name="Debuchy R."/>
            <person name="Gladieux P."/>
            <person name="Hiltunen Thoren M."/>
            <person name="Johannesson H."/>
        </authorList>
    </citation>
    <scope>NUCLEOTIDE SEQUENCE</scope>
    <source>
        <strain evidence="2">CBS 141.50</strain>
    </source>
</reference>
<feature type="compositionally biased region" description="Basic and acidic residues" evidence="1">
    <location>
        <begin position="89"/>
        <end position="100"/>
    </location>
</feature>
<dbReference type="GeneID" id="87818071"/>
<feature type="region of interest" description="Disordered" evidence="1">
    <location>
        <begin position="1"/>
        <end position="69"/>
    </location>
</feature>
<organism evidence="2 3">
    <name type="scientific">Dichotomopilus funicola</name>
    <dbReference type="NCBI Taxonomy" id="1934379"/>
    <lineage>
        <taxon>Eukaryota</taxon>
        <taxon>Fungi</taxon>
        <taxon>Dikarya</taxon>
        <taxon>Ascomycota</taxon>
        <taxon>Pezizomycotina</taxon>
        <taxon>Sordariomycetes</taxon>
        <taxon>Sordariomycetidae</taxon>
        <taxon>Sordariales</taxon>
        <taxon>Chaetomiaceae</taxon>
        <taxon>Dichotomopilus</taxon>
    </lineage>
</organism>
<evidence type="ECO:0000313" key="2">
    <source>
        <dbReference type="EMBL" id="KAK4141803.1"/>
    </source>
</evidence>
<accession>A0AAN6ZL20</accession>
<reference evidence="2" key="2">
    <citation type="submission" date="2023-05" db="EMBL/GenBank/DDBJ databases">
        <authorList>
            <consortium name="Lawrence Berkeley National Laboratory"/>
            <person name="Steindorff A."/>
            <person name="Hensen N."/>
            <person name="Bonometti L."/>
            <person name="Westerberg I."/>
            <person name="Brannstrom I.O."/>
            <person name="Guillou S."/>
            <person name="Cros-Aarteil S."/>
            <person name="Calhoun S."/>
            <person name="Haridas S."/>
            <person name="Kuo A."/>
            <person name="Mondo S."/>
            <person name="Pangilinan J."/>
            <person name="Riley R."/>
            <person name="Labutti K."/>
            <person name="Andreopoulos B."/>
            <person name="Lipzen A."/>
            <person name="Chen C."/>
            <person name="Yanf M."/>
            <person name="Daum C."/>
            <person name="Ng V."/>
            <person name="Clum A."/>
            <person name="Ohm R."/>
            <person name="Martin F."/>
            <person name="Silar P."/>
            <person name="Natvig D."/>
            <person name="Lalanne C."/>
            <person name="Gautier V."/>
            <person name="Ament-Velasquez S.L."/>
            <person name="Kruys A."/>
            <person name="Hutchinson M.I."/>
            <person name="Powell A.J."/>
            <person name="Barry K."/>
            <person name="Miller A.N."/>
            <person name="Grigoriev I.V."/>
            <person name="Debuchy R."/>
            <person name="Gladieux P."/>
            <person name="Thoren M.H."/>
            <person name="Johannesson H."/>
        </authorList>
    </citation>
    <scope>NUCLEOTIDE SEQUENCE</scope>
    <source>
        <strain evidence="2">CBS 141.50</strain>
    </source>
</reference>
<comment type="caution">
    <text evidence="2">The sequence shown here is derived from an EMBL/GenBank/DDBJ whole genome shotgun (WGS) entry which is preliminary data.</text>
</comment>
<evidence type="ECO:0000313" key="3">
    <source>
        <dbReference type="Proteomes" id="UP001302676"/>
    </source>
</evidence>
<proteinExistence type="predicted"/>
<feature type="compositionally biased region" description="Low complexity" evidence="1">
    <location>
        <begin position="30"/>
        <end position="44"/>
    </location>
</feature>
<feature type="compositionally biased region" description="Polar residues" evidence="1">
    <location>
        <begin position="113"/>
        <end position="122"/>
    </location>
</feature>
<dbReference type="Proteomes" id="UP001302676">
    <property type="component" value="Unassembled WGS sequence"/>
</dbReference>
<dbReference type="EMBL" id="MU853606">
    <property type="protein sequence ID" value="KAK4141803.1"/>
    <property type="molecule type" value="Genomic_DNA"/>
</dbReference>
<feature type="compositionally biased region" description="Low complexity" evidence="1">
    <location>
        <begin position="13"/>
        <end position="22"/>
    </location>
</feature>
<dbReference type="AlphaFoldDB" id="A0AAN6ZL20"/>
<evidence type="ECO:0000256" key="1">
    <source>
        <dbReference type="SAM" id="MobiDB-lite"/>
    </source>
</evidence>
<feature type="region of interest" description="Disordered" evidence="1">
    <location>
        <begin position="82"/>
        <end position="122"/>
    </location>
</feature>
<sequence>MSTTNNPKPPSPDSTASSTTLTNKLPNPLDPQTQPSTSNTTSDNGTLTQYIYTERVGPPNLDAQPKKKSKLSKFLSTFQSSAVQQTNAAREREKLEEQRTGVRKTAAMGAPQGTGQSFGAFV</sequence>
<dbReference type="RefSeq" id="XP_062635174.1">
    <property type="nucleotide sequence ID" value="XM_062781458.1"/>
</dbReference>
<name>A0AAN6ZL20_9PEZI</name>
<protein>
    <submittedName>
        <fullName evidence="2">Uncharacterized protein</fullName>
    </submittedName>
</protein>
<keyword evidence="3" id="KW-1185">Reference proteome</keyword>